<dbReference type="OrthoDB" id="4448936at2759"/>
<gene>
    <name evidence="3" type="ORF">BO71DRAFT_359213</name>
</gene>
<evidence type="ECO:0000256" key="1">
    <source>
        <dbReference type="SAM" id="Coils"/>
    </source>
</evidence>
<sequence length="299" mass="34006">MEQPHPAPYDQLSPPSSVADQIWDMALTDPDYASHILDTENAAAPLSVRLTRLAHMASQADPMSKADAGTLHHCLDTLESLLDPRPSLSQEVARCRPPSISRSINSAASFPETDSQVSEDSAAAPQDVSHNQLKDILGEVAALKVEFDRRRKESSDIYDLLGRERQTLTRRISELQDEIEELQMDIFEDSAEREAIEGTIHGLESWVDEWHKQRLATAAKNPKVASRRNGQRRWSKCRVEEVDHDSEALFEGLTAWMRGWKDVEEGFHIRERDRRLRREERQKARVDIYKGHCPVELGP</sequence>
<reference evidence="3 4" key="1">
    <citation type="submission" date="2018-02" db="EMBL/GenBank/DDBJ databases">
        <title>The genomes of Aspergillus section Nigri reveals drivers in fungal speciation.</title>
        <authorList>
            <consortium name="DOE Joint Genome Institute"/>
            <person name="Vesth T.C."/>
            <person name="Nybo J."/>
            <person name="Theobald S."/>
            <person name="Brandl J."/>
            <person name="Frisvad J.C."/>
            <person name="Nielsen K.F."/>
            <person name="Lyhne E.K."/>
            <person name="Kogle M.E."/>
            <person name="Kuo A."/>
            <person name="Riley R."/>
            <person name="Clum A."/>
            <person name="Nolan M."/>
            <person name="Lipzen A."/>
            <person name="Salamov A."/>
            <person name="Henrissat B."/>
            <person name="Wiebenga A."/>
            <person name="De vries R.P."/>
            <person name="Grigoriev I.V."/>
            <person name="Mortensen U.H."/>
            <person name="Andersen M.R."/>
            <person name="Baker S.E."/>
        </authorList>
    </citation>
    <scope>NUCLEOTIDE SEQUENCE [LARGE SCALE GENOMIC DNA]</scope>
    <source>
        <strain evidence="3 4">CBS 707.79</strain>
    </source>
</reference>
<dbReference type="Proteomes" id="UP000247810">
    <property type="component" value="Unassembled WGS sequence"/>
</dbReference>
<protein>
    <submittedName>
        <fullName evidence="3">Uncharacterized protein</fullName>
    </submittedName>
</protein>
<feature type="compositionally biased region" description="Polar residues" evidence="2">
    <location>
        <begin position="100"/>
        <end position="119"/>
    </location>
</feature>
<proteinExistence type="predicted"/>
<name>A0A319D345_9EURO</name>
<dbReference type="Gene3D" id="1.10.287.1490">
    <property type="match status" value="1"/>
</dbReference>
<dbReference type="VEuPathDB" id="FungiDB:BO71DRAFT_359213"/>
<accession>A0A319D345</accession>
<dbReference type="STRING" id="1448320.A0A319D345"/>
<evidence type="ECO:0000313" key="4">
    <source>
        <dbReference type="Proteomes" id="UP000247810"/>
    </source>
</evidence>
<evidence type="ECO:0000256" key="2">
    <source>
        <dbReference type="SAM" id="MobiDB-lite"/>
    </source>
</evidence>
<dbReference type="EMBL" id="KZ825943">
    <property type="protein sequence ID" value="PYH91511.1"/>
    <property type="molecule type" value="Genomic_DNA"/>
</dbReference>
<feature type="coiled-coil region" evidence="1">
    <location>
        <begin position="158"/>
        <end position="192"/>
    </location>
</feature>
<keyword evidence="4" id="KW-1185">Reference proteome</keyword>
<dbReference type="AlphaFoldDB" id="A0A319D345"/>
<organism evidence="3 4">
    <name type="scientific">Aspergillus ellipticus CBS 707.79</name>
    <dbReference type="NCBI Taxonomy" id="1448320"/>
    <lineage>
        <taxon>Eukaryota</taxon>
        <taxon>Fungi</taxon>
        <taxon>Dikarya</taxon>
        <taxon>Ascomycota</taxon>
        <taxon>Pezizomycotina</taxon>
        <taxon>Eurotiomycetes</taxon>
        <taxon>Eurotiomycetidae</taxon>
        <taxon>Eurotiales</taxon>
        <taxon>Aspergillaceae</taxon>
        <taxon>Aspergillus</taxon>
        <taxon>Aspergillus subgen. Circumdati</taxon>
    </lineage>
</organism>
<feature type="region of interest" description="Disordered" evidence="2">
    <location>
        <begin position="90"/>
        <end position="127"/>
    </location>
</feature>
<keyword evidence="1" id="KW-0175">Coiled coil</keyword>
<evidence type="ECO:0000313" key="3">
    <source>
        <dbReference type="EMBL" id="PYH91511.1"/>
    </source>
</evidence>